<evidence type="ECO:0000313" key="3">
    <source>
        <dbReference type="Proteomes" id="UP000318717"/>
    </source>
</evidence>
<feature type="chain" id="PRO_5021233524" description="DUF3316 domain-containing protein" evidence="1">
    <location>
        <begin position="21"/>
        <end position="143"/>
    </location>
</feature>
<feature type="signal peptide" evidence="1">
    <location>
        <begin position="1"/>
        <end position="20"/>
    </location>
</feature>
<dbReference type="AlphaFoldDB" id="A0A4Y3HX49"/>
<reference evidence="2 3" key="1">
    <citation type="submission" date="2019-06" db="EMBL/GenBank/DDBJ databases">
        <title>Whole genome shotgun sequence of Vibrio inusitatus NBRC 102082.</title>
        <authorList>
            <person name="Hosoyama A."/>
            <person name="Uohara A."/>
            <person name="Ohji S."/>
            <person name="Ichikawa N."/>
        </authorList>
    </citation>
    <scope>NUCLEOTIDE SEQUENCE [LARGE SCALE GENOMIC DNA]</scope>
    <source>
        <strain evidence="2 3">NBRC 102082</strain>
    </source>
</reference>
<protein>
    <recommendedName>
        <fullName evidence="4">DUF3316 domain-containing protein</fullName>
    </recommendedName>
</protein>
<evidence type="ECO:0000256" key="1">
    <source>
        <dbReference type="SAM" id="SignalP"/>
    </source>
</evidence>
<dbReference type="Proteomes" id="UP000318717">
    <property type="component" value="Unassembled WGS sequence"/>
</dbReference>
<keyword evidence="1" id="KW-0732">Signal</keyword>
<evidence type="ECO:0008006" key="4">
    <source>
        <dbReference type="Google" id="ProtNLM"/>
    </source>
</evidence>
<name>A0A4Y3HX49_9VIBR</name>
<evidence type="ECO:0000313" key="2">
    <source>
        <dbReference type="EMBL" id="GEA51615.1"/>
    </source>
</evidence>
<dbReference type="EMBL" id="BJLF01000011">
    <property type="protein sequence ID" value="GEA51615.1"/>
    <property type="molecule type" value="Genomic_DNA"/>
</dbReference>
<keyword evidence="3" id="KW-1185">Reference proteome</keyword>
<gene>
    <name evidence="2" type="ORF">VIN01S_24190</name>
</gene>
<comment type="caution">
    <text evidence="2">The sequence shown here is derived from an EMBL/GenBank/DDBJ whole genome shotgun (WGS) entry which is preliminary data.</text>
</comment>
<accession>A0A4Y3HX49</accession>
<sequence>MKLFKQVLPVIAVCSTIAFAQGVAAKSVAKDSQFENQMTQIEEVFDSQVYVATAEDFTSSSFVMDVEKEMGDIYVSKEQAEALGLTKTLSFNVYSVINQQQVSDTIAKMIHRDEPKYFSVELFENQIGKSDTVEYVAKVTEYE</sequence>
<proteinExistence type="predicted"/>
<dbReference type="OrthoDB" id="6267264at2"/>
<dbReference type="RefSeq" id="WP_141346100.1">
    <property type="nucleotide sequence ID" value="NZ_BJLF01000011.1"/>
</dbReference>
<organism evidence="2 3">
    <name type="scientific">Vibrio inusitatus NBRC 102082</name>
    <dbReference type="NCBI Taxonomy" id="1219070"/>
    <lineage>
        <taxon>Bacteria</taxon>
        <taxon>Pseudomonadati</taxon>
        <taxon>Pseudomonadota</taxon>
        <taxon>Gammaproteobacteria</taxon>
        <taxon>Vibrionales</taxon>
        <taxon>Vibrionaceae</taxon>
        <taxon>Vibrio</taxon>
    </lineage>
</organism>